<gene>
    <name evidence="1" type="ORF">GPS52_09510</name>
</gene>
<proteinExistence type="predicted"/>
<comment type="caution">
    <text evidence="1">The sequence shown here is derived from an EMBL/GenBank/DDBJ whole genome shotgun (WGS) entry which is preliminary data.</text>
</comment>
<name>A0AAJ2YSJ1_ACIHA</name>
<dbReference type="Proteomes" id="UP000451048">
    <property type="component" value="Unassembled WGS sequence"/>
</dbReference>
<dbReference type="EMBL" id="WTTO01000024">
    <property type="protein sequence ID" value="NAR73730.1"/>
    <property type="molecule type" value="Genomic_DNA"/>
</dbReference>
<evidence type="ECO:0000313" key="1">
    <source>
        <dbReference type="EMBL" id="NAR73730.1"/>
    </source>
</evidence>
<dbReference type="Pfam" id="PF14091">
    <property type="entry name" value="DUF4269"/>
    <property type="match status" value="1"/>
</dbReference>
<organism evidence="1 2">
    <name type="scientific">Acinetobacter haemolyticus</name>
    <dbReference type="NCBI Taxonomy" id="29430"/>
    <lineage>
        <taxon>Bacteria</taxon>
        <taxon>Pseudomonadati</taxon>
        <taxon>Pseudomonadota</taxon>
        <taxon>Gammaproteobacteria</taxon>
        <taxon>Moraxellales</taxon>
        <taxon>Moraxellaceae</taxon>
        <taxon>Acinetobacter</taxon>
    </lineage>
</organism>
<sequence>MKIAKTPYKDVISQLKILDNFKPFEIQIIGTPPLEINIESSDIDFICHYTEAQLNDLKKCLRKYKNLDQWALKLCSKKPKVYICTFSYLNWDVEIYCSTQPISEQYGYRHFQVEKRLLKLANTHFKQHILMLKQKGLKTEPAFAIALSLNGNPYIAMSDLFFASDQELLTLLKNSNFLN</sequence>
<accession>A0AAJ2YSJ1</accession>
<evidence type="ECO:0000313" key="2">
    <source>
        <dbReference type="Proteomes" id="UP000451048"/>
    </source>
</evidence>
<protein>
    <submittedName>
        <fullName evidence="1">DUF4269 domain-containing protein</fullName>
    </submittedName>
</protein>
<dbReference type="RefSeq" id="WP_100833504.1">
    <property type="nucleotide sequence ID" value="NZ_CP018260.1"/>
</dbReference>
<reference evidence="1 2" key="1">
    <citation type="submission" date="2019-12" db="EMBL/GenBank/DDBJ databases">
        <title>Acinetobacter haemolyticus comparative genomics.</title>
        <authorList>
            <person name="Castro-Jaimes S."/>
            <person name="Bello-Lopez E."/>
            <person name="Velazquez-Acosta C."/>
            <person name="Volkow-Fernandez P."/>
            <person name="Lozano-Zarain P."/>
            <person name="Castillo Ramirez S."/>
            <person name="Cevallos M.A."/>
        </authorList>
    </citation>
    <scope>NUCLEOTIDE SEQUENCE [LARGE SCALE GENOMIC DNA]</scope>
    <source>
        <strain evidence="1 2">AN10</strain>
    </source>
</reference>
<dbReference type="AlphaFoldDB" id="A0AAJ2YSJ1"/>
<dbReference type="InterPro" id="IPR025365">
    <property type="entry name" value="DUF4269"/>
</dbReference>